<dbReference type="Gene3D" id="3.40.640.10">
    <property type="entry name" value="Type I PLP-dependent aspartate aminotransferase-like (Major domain)"/>
    <property type="match status" value="1"/>
</dbReference>
<gene>
    <name evidence="8" type="ORF">EB796_013464</name>
</gene>
<dbReference type="SUPFAM" id="SSF53383">
    <property type="entry name" value="PLP-dependent transferases"/>
    <property type="match status" value="1"/>
</dbReference>
<dbReference type="PANTHER" id="PTHR46383">
    <property type="entry name" value="ASPARTATE AMINOTRANSFERASE"/>
    <property type="match status" value="1"/>
</dbReference>
<protein>
    <recommendedName>
        <fullName evidence="7">Aminotransferase class I/classII large domain-containing protein</fullName>
    </recommendedName>
</protein>
<dbReference type="AlphaFoldDB" id="A0A7J7JS36"/>
<evidence type="ECO:0000256" key="6">
    <source>
        <dbReference type="SAM" id="SignalP"/>
    </source>
</evidence>
<evidence type="ECO:0000313" key="9">
    <source>
        <dbReference type="Proteomes" id="UP000593567"/>
    </source>
</evidence>
<accession>A0A7J7JS36</accession>
<dbReference type="InterPro" id="IPR050596">
    <property type="entry name" value="AspAT/PAT-like"/>
</dbReference>
<feature type="domain" description="Aminotransferase class I/classII large" evidence="7">
    <location>
        <begin position="5"/>
        <end position="178"/>
    </location>
</feature>
<evidence type="ECO:0000256" key="5">
    <source>
        <dbReference type="ARBA" id="ARBA00022898"/>
    </source>
</evidence>
<evidence type="ECO:0000256" key="1">
    <source>
        <dbReference type="ARBA" id="ARBA00001933"/>
    </source>
</evidence>
<comment type="caution">
    <text evidence="8">The sequence shown here is derived from an EMBL/GenBank/DDBJ whole genome shotgun (WGS) entry which is preliminary data.</text>
</comment>
<dbReference type="PANTHER" id="PTHR46383:SF1">
    <property type="entry name" value="ASPARTATE AMINOTRANSFERASE"/>
    <property type="match status" value="1"/>
</dbReference>
<keyword evidence="5" id="KW-0663">Pyridoxal phosphate</keyword>
<evidence type="ECO:0000313" key="8">
    <source>
        <dbReference type="EMBL" id="KAF6028238.1"/>
    </source>
</evidence>
<keyword evidence="4" id="KW-0808">Transferase</keyword>
<keyword evidence="3" id="KW-0032">Aminotransferase</keyword>
<keyword evidence="6" id="KW-0732">Signal</keyword>
<keyword evidence="9" id="KW-1185">Reference proteome</keyword>
<dbReference type="InterPro" id="IPR015421">
    <property type="entry name" value="PyrdxlP-dep_Trfase_major"/>
</dbReference>
<feature type="signal peptide" evidence="6">
    <location>
        <begin position="1"/>
        <end position="17"/>
    </location>
</feature>
<dbReference type="GO" id="GO:0008483">
    <property type="term" value="F:transaminase activity"/>
    <property type="evidence" value="ECO:0007669"/>
    <property type="project" value="UniProtKB-KW"/>
</dbReference>
<organism evidence="8 9">
    <name type="scientific">Bugula neritina</name>
    <name type="common">Brown bryozoan</name>
    <name type="synonym">Sertularia neritina</name>
    <dbReference type="NCBI Taxonomy" id="10212"/>
    <lineage>
        <taxon>Eukaryota</taxon>
        <taxon>Metazoa</taxon>
        <taxon>Spiralia</taxon>
        <taxon>Lophotrochozoa</taxon>
        <taxon>Bryozoa</taxon>
        <taxon>Gymnolaemata</taxon>
        <taxon>Cheilostomatida</taxon>
        <taxon>Flustrina</taxon>
        <taxon>Buguloidea</taxon>
        <taxon>Bugulidae</taxon>
        <taxon>Bugula</taxon>
    </lineage>
</organism>
<evidence type="ECO:0000259" key="7">
    <source>
        <dbReference type="Pfam" id="PF00155"/>
    </source>
</evidence>
<dbReference type="InterPro" id="IPR015424">
    <property type="entry name" value="PyrdxlP-dep_Trfase"/>
</dbReference>
<dbReference type="InterPro" id="IPR004839">
    <property type="entry name" value="Aminotransferase_I/II_large"/>
</dbReference>
<proteinExistence type="inferred from homology"/>
<feature type="chain" id="PRO_5029520110" description="Aminotransferase class I/classII large domain-containing protein" evidence="6">
    <location>
        <begin position="18"/>
        <end position="225"/>
    </location>
</feature>
<dbReference type="CDD" id="cd00609">
    <property type="entry name" value="AAT_like"/>
    <property type="match status" value="1"/>
</dbReference>
<comment type="cofactor">
    <cofactor evidence="1">
        <name>pyridoxal 5'-phosphate</name>
        <dbReference type="ChEBI" id="CHEBI:597326"/>
    </cofactor>
</comment>
<dbReference type="EMBL" id="VXIV02001973">
    <property type="protein sequence ID" value="KAF6028238.1"/>
    <property type="molecule type" value="Genomic_DNA"/>
</dbReference>
<name>A0A7J7JS36_BUGNE</name>
<dbReference type="GO" id="GO:0030170">
    <property type="term" value="F:pyridoxal phosphate binding"/>
    <property type="evidence" value="ECO:0007669"/>
    <property type="project" value="InterPro"/>
</dbReference>
<reference evidence="8" key="1">
    <citation type="submission" date="2020-06" db="EMBL/GenBank/DDBJ databases">
        <title>Draft genome of Bugula neritina, a colonial animal packing powerful symbionts and potential medicines.</title>
        <authorList>
            <person name="Rayko M."/>
        </authorList>
    </citation>
    <scope>NUCLEOTIDE SEQUENCE [LARGE SCALE GENOMIC DNA]</scope>
    <source>
        <strain evidence="8">Kwan_BN1</strain>
    </source>
</reference>
<comment type="similarity">
    <text evidence="2">Belongs to the class-I pyridoxal-phosphate-dependent aminotransferase family.</text>
</comment>
<dbReference type="Gene3D" id="3.90.1150.10">
    <property type="entry name" value="Aspartate Aminotransferase, domain 1"/>
    <property type="match status" value="1"/>
</dbReference>
<dbReference type="Proteomes" id="UP000593567">
    <property type="component" value="Unassembled WGS sequence"/>
</dbReference>
<evidence type="ECO:0000256" key="3">
    <source>
        <dbReference type="ARBA" id="ARBA00022576"/>
    </source>
</evidence>
<dbReference type="OrthoDB" id="7042322at2759"/>
<dbReference type="GO" id="GO:0006520">
    <property type="term" value="P:amino acid metabolic process"/>
    <property type="evidence" value="ECO:0007669"/>
    <property type="project" value="InterPro"/>
</dbReference>
<evidence type="ECO:0000256" key="4">
    <source>
        <dbReference type="ARBA" id="ARBA00022679"/>
    </source>
</evidence>
<sequence>MALYLLMALTDSVVVLVAPAWVSYPSQVTLAGKRSIVIQTTYEDGWKLTPHSLTQAVERQAQPYENKLVIFTNPGNPTGQVYTAEELRELAEVFRKYKMIVVSDEIYSYLTYDEDFVSLSKFYPEGTVITTGLSKWASGGGWRTGYAMFPPELSFLRNLLGSAASHTFTCAPVPQQCAVAEYFNNHEACAEYMKHALGSYTLSAYSVAGKIAYCSTKAIIILLLL</sequence>
<dbReference type="InterPro" id="IPR015422">
    <property type="entry name" value="PyrdxlP-dep_Trfase_small"/>
</dbReference>
<evidence type="ECO:0000256" key="2">
    <source>
        <dbReference type="ARBA" id="ARBA00007441"/>
    </source>
</evidence>
<dbReference type="Pfam" id="PF00155">
    <property type="entry name" value="Aminotran_1_2"/>
    <property type="match status" value="1"/>
</dbReference>